<organism evidence="1 2">
    <name type="scientific">Hyaloscypha variabilis (strain UAMH 11265 / GT02V1 / F)</name>
    <name type="common">Meliniomyces variabilis</name>
    <dbReference type="NCBI Taxonomy" id="1149755"/>
    <lineage>
        <taxon>Eukaryota</taxon>
        <taxon>Fungi</taxon>
        <taxon>Dikarya</taxon>
        <taxon>Ascomycota</taxon>
        <taxon>Pezizomycotina</taxon>
        <taxon>Leotiomycetes</taxon>
        <taxon>Helotiales</taxon>
        <taxon>Hyaloscyphaceae</taxon>
        <taxon>Hyaloscypha</taxon>
        <taxon>Hyaloscypha variabilis</taxon>
    </lineage>
</organism>
<dbReference type="AlphaFoldDB" id="A0A2J6RRI3"/>
<protein>
    <submittedName>
        <fullName evidence="1">Uncharacterized protein</fullName>
    </submittedName>
</protein>
<evidence type="ECO:0000313" key="2">
    <source>
        <dbReference type="Proteomes" id="UP000235786"/>
    </source>
</evidence>
<gene>
    <name evidence="1" type="ORF">L207DRAFT_320963</name>
</gene>
<proteinExistence type="predicted"/>
<dbReference type="Proteomes" id="UP000235786">
    <property type="component" value="Unassembled WGS sequence"/>
</dbReference>
<reference evidence="1 2" key="1">
    <citation type="submission" date="2016-04" db="EMBL/GenBank/DDBJ databases">
        <title>A degradative enzymes factory behind the ericoid mycorrhizal symbiosis.</title>
        <authorList>
            <consortium name="DOE Joint Genome Institute"/>
            <person name="Martino E."/>
            <person name="Morin E."/>
            <person name="Grelet G."/>
            <person name="Kuo A."/>
            <person name="Kohler A."/>
            <person name="Daghino S."/>
            <person name="Barry K."/>
            <person name="Choi C."/>
            <person name="Cichocki N."/>
            <person name="Clum A."/>
            <person name="Copeland A."/>
            <person name="Hainaut M."/>
            <person name="Haridas S."/>
            <person name="Labutti K."/>
            <person name="Lindquist E."/>
            <person name="Lipzen A."/>
            <person name="Khouja H.-R."/>
            <person name="Murat C."/>
            <person name="Ohm R."/>
            <person name="Olson A."/>
            <person name="Spatafora J."/>
            <person name="Veneault-Fourrey C."/>
            <person name="Henrissat B."/>
            <person name="Grigoriev I."/>
            <person name="Martin F."/>
            <person name="Perotto S."/>
        </authorList>
    </citation>
    <scope>NUCLEOTIDE SEQUENCE [LARGE SCALE GENOMIC DNA]</scope>
    <source>
        <strain evidence="1 2">F</strain>
    </source>
</reference>
<sequence>MQGSSEIPKQVLKLLVYVFHPESASCINDYISSFAQFSCSTGDTWVASITLASWQVEKGEINTFRPLGKSSQDLLDSTSLCFPRDLHQISGKLKDLEQLIFRSRMSSFVISTNAFGDFSKCTIVTELIGSERMDLIVKEARELWQKFIHQPQTARCLVFLLLLGMICRELTKGYEESINKLSSVLKFNEDRHGATDEEWYIRRLGIAWFEVTRWSMDSLLKLQHNMNSTFDAIAGAKEDLIAQIRE</sequence>
<dbReference type="EMBL" id="KZ613944">
    <property type="protein sequence ID" value="PMD41100.1"/>
    <property type="molecule type" value="Genomic_DNA"/>
</dbReference>
<name>A0A2J6RRI3_HYAVF</name>
<accession>A0A2J6RRI3</accession>
<keyword evidence="2" id="KW-1185">Reference proteome</keyword>
<evidence type="ECO:0000313" key="1">
    <source>
        <dbReference type="EMBL" id="PMD41100.1"/>
    </source>
</evidence>
<dbReference type="OrthoDB" id="3546713at2759"/>